<dbReference type="SUPFAM" id="SSF51445">
    <property type="entry name" value="(Trans)glycosidases"/>
    <property type="match status" value="1"/>
</dbReference>
<dbReference type="GO" id="GO:0005975">
    <property type="term" value="P:carbohydrate metabolic process"/>
    <property type="evidence" value="ECO:0007669"/>
    <property type="project" value="InterPro"/>
</dbReference>
<dbReference type="InterPro" id="IPR013780">
    <property type="entry name" value="Glyco_hydro_b"/>
</dbReference>
<comment type="similarity">
    <text evidence="2 9">Belongs to the glycosyl hydrolase 31 family.</text>
</comment>
<dbReference type="Gene3D" id="3.20.20.80">
    <property type="entry name" value="Glycosidases"/>
    <property type="match status" value="1"/>
</dbReference>
<evidence type="ECO:0000256" key="6">
    <source>
        <dbReference type="ARBA" id="ARBA00023180"/>
    </source>
</evidence>
<dbReference type="InterPro" id="IPR017853">
    <property type="entry name" value="GH"/>
</dbReference>
<keyword evidence="6" id="KW-0325">Glycoprotein</keyword>
<feature type="chain" id="PRO_5044698942" evidence="10">
    <location>
        <begin position="18"/>
        <end position="952"/>
    </location>
</feature>
<dbReference type="Pfam" id="PF21365">
    <property type="entry name" value="Glyco_hydro_31_3rd"/>
    <property type="match status" value="1"/>
</dbReference>
<evidence type="ECO:0000313" key="14">
    <source>
        <dbReference type="RefSeq" id="XP_035682333.1"/>
    </source>
</evidence>
<evidence type="ECO:0000313" key="13">
    <source>
        <dbReference type="RefSeq" id="XP_035682332.1"/>
    </source>
</evidence>
<dbReference type="OMA" id="NINTHSP"/>
<evidence type="ECO:0000256" key="7">
    <source>
        <dbReference type="ARBA" id="ARBA00023295"/>
    </source>
</evidence>
<dbReference type="AlphaFoldDB" id="A0A9J7LGG5"/>
<dbReference type="CDD" id="cd14752">
    <property type="entry name" value="GH31_N"/>
    <property type="match status" value="1"/>
</dbReference>
<reference evidence="13 14" key="2">
    <citation type="submission" date="2025-04" db="UniProtKB">
        <authorList>
            <consortium name="RefSeq"/>
        </authorList>
    </citation>
    <scope>IDENTIFICATION</scope>
    <source>
        <strain evidence="13 14">S238N-H82</strain>
        <tissue evidence="13 14">Testes</tissue>
    </source>
</reference>
<comment type="subcellular location">
    <subcellularLocation>
        <location evidence="1">Membrane</location>
    </subcellularLocation>
</comment>
<evidence type="ECO:0000313" key="12">
    <source>
        <dbReference type="Proteomes" id="UP000001554"/>
    </source>
</evidence>
<evidence type="ECO:0000259" key="11">
    <source>
        <dbReference type="PROSITE" id="PS51448"/>
    </source>
</evidence>
<dbReference type="Gene3D" id="2.60.40.1180">
    <property type="entry name" value="Golgi alpha-mannosidase II"/>
    <property type="match status" value="2"/>
</dbReference>
<evidence type="ECO:0000256" key="8">
    <source>
        <dbReference type="PROSITE-ProRule" id="PRU00779"/>
    </source>
</evidence>
<evidence type="ECO:0000256" key="3">
    <source>
        <dbReference type="ARBA" id="ARBA00022801"/>
    </source>
</evidence>
<dbReference type="PROSITE" id="PS51448">
    <property type="entry name" value="P_TREFOIL_2"/>
    <property type="match status" value="1"/>
</dbReference>
<dbReference type="RefSeq" id="XP_035682333.1">
    <property type="nucleotide sequence ID" value="XM_035826440.1"/>
</dbReference>
<dbReference type="PANTHER" id="PTHR22762:SF133">
    <property type="entry name" value="P-TYPE DOMAIN-CONTAINING PROTEIN"/>
    <property type="match status" value="1"/>
</dbReference>
<evidence type="ECO:0000256" key="5">
    <source>
        <dbReference type="ARBA" id="ARBA00023157"/>
    </source>
</evidence>
<dbReference type="InterPro" id="IPR048395">
    <property type="entry name" value="Glyco_hydro_31_C"/>
</dbReference>
<dbReference type="PANTHER" id="PTHR22762">
    <property type="entry name" value="ALPHA-GLUCOSIDASE"/>
    <property type="match status" value="1"/>
</dbReference>
<gene>
    <name evidence="13 14" type="primary">LOC118419827</name>
</gene>
<keyword evidence="3 9" id="KW-0378">Hydrolase</keyword>
<dbReference type="InterPro" id="IPR030458">
    <property type="entry name" value="Glyco_hydro_31_AS"/>
</dbReference>
<dbReference type="PROSITE" id="PS00129">
    <property type="entry name" value="GLYCOSYL_HYDROL_F31_1"/>
    <property type="match status" value="1"/>
</dbReference>
<dbReference type="CDD" id="cd06602">
    <property type="entry name" value="GH31_MGAM_SI_GAA"/>
    <property type="match status" value="1"/>
</dbReference>
<dbReference type="OrthoDB" id="5839090at2759"/>
<organism evidence="12 14">
    <name type="scientific">Branchiostoma floridae</name>
    <name type="common">Florida lancelet</name>
    <name type="synonym">Amphioxus</name>
    <dbReference type="NCBI Taxonomy" id="7739"/>
    <lineage>
        <taxon>Eukaryota</taxon>
        <taxon>Metazoa</taxon>
        <taxon>Chordata</taxon>
        <taxon>Cephalochordata</taxon>
        <taxon>Leptocardii</taxon>
        <taxon>Amphioxiformes</taxon>
        <taxon>Branchiostomatidae</taxon>
        <taxon>Branchiostoma</taxon>
    </lineage>
</organism>
<dbReference type="GO" id="GO:0016020">
    <property type="term" value="C:membrane"/>
    <property type="evidence" value="ECO:0007669"/>
    <property type="project" value="UniProtKB-SubCell"/>
</dbReference>
<dbReference type="FunFam" id="2.60.40.1180:FF:000001">
    <property type="entry name" value="Maltase-glucoamylase, intestinal"/>
    <property type="match status" value="1"/>
</dbReference>
<keyword evidence="4" id="KW-0472">Membrane</keyword>
<evidence type="ECO:0000256" key="1">
    <source>
        <dbReference type="ARBA" id="ARBA00004370"/>
    </source>
</evidence>
<keyword evidence="5" id="KW-1015">Disulfide bond</keyword>
<keyword evidence="10" id="KW-0732">Signal</keyword>
<feature type="domain" description="P-type" evidence="11">
    <location>
        <begin position="14"/>
        <end position="64"/>
    </location>
</feature>
<dbReference type="FunFam" id="2.60.40.1760:FF:000001">
    <property type="entry name" value="Maltase-glucoamylase, intestinal"/>
    <property type="match status" value="1"/>
</dbReference>
<evidence type="ECO:0000256" key="10">
    <source>
        <dbReference type="SAM" id="SignalP"/>
    </source>
</evidence>
<feature type="signal peptide" evidence="10">
    <location>
        <begin position="1"/>
        <end position="17"/>
    </location>
</feature>
<dbReference type="GO" id="GO:0030246">
    <property type="term" value="F:carbohydrate binding"/>
    <property type="evidence" value="ECO:0007669"/>
    <property type="project" value="InterPro"/>
</dbReference>
<protein>
    <submittedName>
        <fullName evidence="13 14">Maltase-glucoamylase, intestinal-like</fullName>
    </submittedName>
</protein>
<dbReference type="GO" id="GO:0090599">
    <property type="term" value="F:alpha-glucosidase activity"/>
    <property type="evidence" value="ECO:0007669"/>
    <property type="project" value="UniProtKB-ARBA"/>
</dbReference>
<accession>A0A9J7LGG5</accession>
<dbReference type="Gene3D" id="4.10.110.10">
    <property type="entry name" value="Spasmolytic Protein, domain 1"/>
    <property type="match status" value="1"/>
</dbReference>
<name>A0A9J7LGG5_BRAFL</name>
<dbReference type="InterPro" id="IPR000322">
    <property type="entry name" value="Glyco_hydro_31_TIM"/>
</dbReference>
<dbReference type="Pfam" id="PF01055">
    <property type="entry name" value="Glyco_hydro_31_2nd"/>
    <property type="match status" value="1"/>
</dbReference>
<dbReference type="InterPro" id="IPR044913">
    <property type="entry name" value="P_trefoil_dom_sf"/>
</dbReference>
<dbReference type="Pfam" id="PF00088">
    <property type="entry name" value="Trefoil"/>
    <property type="match status" value="1"/>
</dbReference>
<dbReference type="GeneID" id="118419827"/>
<dbReference type="Gene3D" id="2.60.40.1760">
    <property type="entry name" value="glycosyl hydrolase (family 31)"/>
    <property type="match status" value="1"/>
</dbReference>
<comment type="caution">
    <text evidence="8">Lacks conserved residue(s) required for the propagation of feature annotation.</text>
</comment>
<dbReference type="InterPro" id="IPR000519">
    <property type="entry name" value="P_trefoil_dom"/>
</dbReference>
<dbReference type="KEGG" id="bfo:118419827"/>
<proteinExistence type="inferred from homology"/>
<dbReference type="RefSeq" id="XP_035682332.1">
    <property type="nucleotide sequence ID" value="XM_035826439.1"/>
</dbReference>
<reference evidence="12" key="1">
    <citation type="journal article" date="2020" name="Nat. Ecol. Evol.">
        <title>Deeply conserved synteny resolves early events in vertebrate evolution.</title>
        <authorList>
            <person name="Simakov O."/>
            <person name="Marletaz F."/>
            <person name="Yue J.X."/>
            <person name="O'Connell B."/>
            <person name="Jenkins J."/>
            <person name="Brandt A."/>
            <person name="Calef R."/>
            <person name="Tung C.H."/>
            <person name="Huang T.K."/>
            <person name="Schmutz J."/>
            <person name="Satoh N."/>
            <person name="Yu J.K."/>
            <person name="Putnam N.H."/>
            <person name="Green R.E."/>
            <person name="Rokhsar D.S."/>
        </authorList>
    </citation>
    <scope>NUCLEOTIDE SEQUENCE [LARGE SCALE GENOMIC DNA]</scope>
    <source>
        <strain evidence="12">S238N-H82</strain>
    </source>
</reference>
<dbReference type="SUPFAM" id="SSF51011">
    <property type="entry name" value="Glycosyl hydrolase domain"/>
    <property type="match status" value="1"/>
</dbReference>
<keyword evidence="12" id="KW-1185">Reference proteome</keyword>
<dbReference type="FunFam" id="3.20.20.80:FF:000016">
    <property type="entry name" value="Maltase-glucoamylase, intestinal"/>
    <property type="match status" value="1"/>
</dbReference>
<dbReference type="CDD" id="cd00111">
    <property type="entry name" value="Trefoil"/>
    <property type="match status" value="1"/>
</dbReference>
<keyword evidence="7 9" id="KW-0326">Glycosidase</keyword>
<evidence type="ECO:0000256" key="4">
    <source>
        <dbReference type="ARBA" id="ARBA00023136"/>
    </source>
</evidence>
<dbReference type="InterPro" id="IPR011013">
    <property type="entry name" value="Gal_mutarotase_sf_dom"/>
</dbReference>
<evidence type="ECO:0000256" key="2">
    <source>
        <dbReference type="ARBA" id="ARBA00007806"/>
    </source>
</evidence>
<sequence>MILLTSALFFVLGHVMSQTPDNDRINCYPEKGAVPLQTACVSERGCTWANDTDHPKVPICHYPADYGYEVTSKTRTVHGYRVQLRWKTGQSCAFSTPVQTVTLDVEHQTNNRLRFKFYDQSSPRYEVPMDMPGPDTAASPEYEVGIPDSGLFYINVTRRDTGTVIWDSSFGGFTFADQFLQISTKLPSRYVYGFGEHEHATFHHDLNWRTWGMLTRDESPGPPVQETAADGTMYDVERNNYGVHPFYMAMEEDGNAHGVLLLNSNPQDVTFQPKPALTFRTIGGVLDFYMFLGPSPEEVVQQYTQAIGRPFMPPYWSLGFQLCRYGYKNLEHIQNVVDSMRNYNIPQDVQYADIDYMERQLDFTLDHTNFHGLPAYFRQLQDEGMKTIIILDPAISKNETNYPAWDRGVQMDVWIKNEDQSGPAYGKVWPEYADEFLPGKMENASWDFQVENYRSLVGFPDFLKPSTHDWWHEQIVDFYNDPTEGIRFDGIWIDMNEPANFIPGNYDPTTNSGKCGNNIWNNPDYTPWVMGDLYSKTICMDAHQEGTDGTTYKHYDVHNLYGWSQTPTTLRSARVATGKRSIVVTRSTFPGSGKSGGHWLGDNTSKWDHLHKSIIGMLEFNLFGIPYIGADICGFWGEPDREMCWRWMQLGAFYPYSRNHNQKDVIAEQDPSAWGPEFAEASRAVLLTRYRLLPYLYTLFYEAHTKGSTVVRPLLHEFRTDRNAWTVDRQFLWGPALLISPVLEQGATSVTAYMPDARWFDYYTDSEVSSSSRGSNVTIPCDMDCIPLHVRGGYVIPTQEPATNTKTSRQNKFEILVVLNDDESAEGRLFWDDGESADTIESGDYLLLELRANAGGFTTIVTHKGYQPDSTTTIGSLKVLGLKSTVGEVKLNGVSTSRYTYRQNVLHITGMNIDLAASHEIRWSKTTSAAVHLIPARWQLLFVFAVLCALLT</sequence>
<evidence type="ECO:0000256" key="9">
    <source>
        <dbReference type="RuleBase" id="RU361185"/>
    </source>
</evidence>
<dbReference type="SUPFAM" id="SSF74650">
    <property type="entry name" value="Galactose mutarotase-like"/>
    <property type="match status" value="1"/>
</dbReference>
<dbReference type="Proteomes" id="UP000001554">
    <property type="component" value="Chromosome 7"/>
</dbReference>